<feature type="transmembrane region" description="Helical" evidence="1">
    <location>
        <begin position="157"/>
        <end position="181"/>
    </location>
</feature>
<dbReference type="GeneID" id="66300350"/>
<keyword evidence="1" id="KW-1133">Transmembrane helix</keyword>
<evidence type="ECO:0000313" key="2">
    <source>
        <dbReference type="EMBL" id="SLK10807.1"/>
    </source>
</evidence>
<dbReference type="Proteomes" id="UP000190476">
    <property type="component" value="Chromosome I"/>
</dbReference>
<protein>
    <recommendedName>
        <fullName evidence="4">ABC-2 family transporter protein</fullName>
    </recommendedName>
</protein>
<evidence type="ECO:0000256" key="1">
    <source>
        <dbReference type="SAM" id="Phobius"/>
    </source>
</evidence>
<keyword evidence="1" id="KW-0812">Transmembrane</keyword>
<evidence type="ECO:0000313" key="3">
    <source>
        <dbReference type="Proteomes" id="UP000190476"/>
    </source>
</evidence>
<gene>
    <name evidence="2" type="ORF">CCH01_01290</name>
</gene>
<organism evidence="2 3">
    <name type="scientific">Clostridium chauvoei JF4335</name>
    <dbReference type="NCBI Taxonomy" id="1351755"/>
    <lineage>
        <taxon>Bacteria</taxon>
        <taxon>Bacillati</taxon>
        <taxon>Bacillota</taxon>
        <taxon>Clostridia</taxon>
        <taxon>Eubacteriales</taxon>
        <taxon>Clostridiaceae</taxon>
        <taxon>Clostridium</taxon>
    </lineage>
</organism>
<keyword evidence="1" id="KW-0472">Membrane</keyword>
<feature type="transmembrane region" description="Helical" evidence="1">
    <location>
        <begin position="66"/>
        <end position="87"/>
    </location>
</feature>
<dbReference type="RefSeq" id="WP_079481021.1">
    <property type="nucleotide sequence ID" value="NZ_CBML010000007.1"/>
</dbReference>
<dbReference type="AlphaFoldDB" id="A0A1U6IS22"/>
<keyword evidence="3" id="KW-1185">Reference proteome</keyword>
<sequence>MIKRIVSINLKVNNEKLRILILFIVGILITNLHYGLMGIDNNTVLMGDVIIETYGGLVTEYSIYNIFYFILWITPYIIVLNLLNLSTIDRFRESTTLVLPRVKNKAKWFIAFNLTIIIRISIYFFVLFLSSLIVILIKSGYIAFQNSPVHINSVININQYGISLYIILLNILTVVAIQLFLNNLYSIFSRSNEASVIGILFYIAPIFYPKNTEFCKIFLINNGMLKRYEMFESGFNGLNFKSSLIFIIAFIIINFFIGLFIIKKQDIVDI</sequence>
<feature type="transmembrane region" description="Helical" evidence="1">
    <location>
        <begin position="193"/>
        <end position="209"/>
    </location>
</feature>
<reference evidence="3" key="1">
    <citation type="submission" date="2017-03" db="EMBL/GenBank/DDBJ databases">
        <authorList>
            <person name="Falquet L."/>
            <person name="Falquet L."/>
        </authorList>
    </citation>
    <scope>NUCLEOTIDE SEQUENCE [LARGE SCALE GENOMIC DNA]</scope>
</reference>
<feature type="transmembrane region" description="Helical" evidence="1">
    <location>
        <begin position="243"/>
        <end position="262"/>
    </location>
</feature>
<dbReference type="OrthoDB" id="1912676at2"/>
<name>A0A1U6IS22_9CLOT</name>
<accession>A0A1U6IS22</accession>
<evidence type="ECO:0008006" key="4">
    <source>
        <dbReference type="Google" id="ProtNLM"/>
    </source>
</evidence>
<dbReference type="EMBL" id="LT799839">
    <property type="protein sequence ID" value="SLK10807.1"/>
    <property type="molecule type" value="Genomic_DNA"/>
</dbReference>
<feature type="transmembrane region" description="Helical" evidence="1">
    <location>
        <begin position="20"/>
        <end position="39"/>
    </location>
</feature>
<proteinExistence type="predicted"/>
<feature type="transmembrane region" description="Helical" evidence="1">
    <location>
        <begin position="108"/>
        <end position="137"/>
    </location>
</feature>